<dbReference type="SUPFAM" id="SSF82199">
    <property type="entry name" value="SET domain"/>
    <property type="match status" value="1"/>
</dbReference>
<name>A0ABR4P489_9HELO</name>
<evidence type="ECO:0000259" key="2">
    <source>
        <dbReference type="PROSITE" id="PS50280"/>
    </source>
</evidence>
<dbReference type="PROSITE" id="PS50280">
    <property type="entry name" value="SET"/>
    <property type="match status" value="1"/>
</dbReference>
<reference evidence="3 4" key="1">
    <citation type="submission" date="2024-06" db="EMBL/GenBank/DDBJ databases">
        <title>Complete genome of Phlyctema vagabunda strain 19-DSS-EL-015.</title>
        <authorList>
            <person name="Fiorenzani C."/>
        </authorList>
    </citation>
    <scope>NUCLEOTIDE SEQUENCE [LARGE SCALE GENOMIC DNA]</scope>
    <source>
        <strain evidence="3 4">19-DSS-EL-015</strain>
    </source>
</reference>
<dbReference type="Gene3D" id="2.170.270.10">
    <property type="entry name" value="SET domain"/>
    <property type="match status" value="1"/>
</dbReference>
<evidence type="ECO:0000313" key="3">
    <source>
        <dbReference type="EMBL" id="KAL3418128.1"/>
    </source>
</evidence>
<keyword evidence="4" id="KW-1185">Reference proteome</keyword>
<accession>A0ABR4P489</accession>
<dbReference type="SMART" id="SM00317">
    <property type="entry name" value="SET"/>
    <property type="match status" value="1"/>
</dbReference>
<proteinExistence type="predicted"/>
<dbReference type="EMBL" id="JBFCZG010000009">
    <property type="protein sequence ID" value="KAL3418128.1"/>
    <property type="molecule type" value="Genomic_DNA"/>
</dbReference>
<dbReference type="InterPro" id="IPR053185">
    <property type="entry name" value="SET_domain_protein"/>
</dbReference>
<dbReference type="Gene3D" id="1.25.40.10">
    <property type="entry name" value="Tetratricopeptide repeat domain"/>
    <property type="match status" value="1"/>
</dbReference>
<evidence type="ECO:0000313" key="4">
    <source>
        <dbReference type="Proteomes" id="UP001629113"/>
    </source>
</evidence>
<sequence length="367" mass="41065">MASQRQNTPGHRDPKSDTSHEILHLDTGLFSIQEIRGKGKGVVASQTIAPGTCIVSEAPLFTTENITSIETTERDLSKELKGLSKEAQRAFLSLHNNYPGEGQPISNIVRSNAYPLGPSSGVGAIFLTIARINHSCRPNAQQAWNPLMEKETVYAVRPIQIGEEITLSYHNGGTSSQRQDHLKEHFRFECTCDACSLPAEERKLSDARLTKVQEYDDQIGDSRRVHLKPEDALADCRKLLTIYEEEGISDTRLPRLYYDAFQICVLHSDQARAKTFANRYRSLKVLAEGADSVDALEIMPFARKPSSHDSFGATKKWAQSLKQIPKDLDAENFEKWLWREPVSKNTSPAVPTRKGDTELGFLTWPNA</sequence>
<evidence type="ECO:0000256" key="1">
    <source>
        <dbReference type="SAM" id="MobiDB-lite"/>
    </source>
</evidence>
<dbReference type="Pfam" id="PF00856">
    <property type="entry name" value="SET"/>
    <property type="match status" value="1"/>
</dbReference>
<dbReference type="InterPro" id="IPR001214">
    <property type="entry name" value="SET_dom"/>
</dbReference>
<protein>
    <submittedName>
        <fullName evidence="3">Set domain-containing protein 5</fullName>
    </submittedName>
</protein>
<gene>
    <name evidence="3" type="ORF">PVAG01_09843</name>
</gene>
<feature type="domain" description="SET" evidence="2">
    <location>
        <begin position="25"/>
        <end position="170"/>
    </location>
</feature>
<dbReference type="InterPro" id="IPR011990">
    <property type="entry name" value="TPR-like_helical_dom_sf"/>
</dbReference>
<dbReference type="PANTHER" id="PTHR47332:SF4">
    <property type="entry name" value="SET DOMAIN-CONTAINING PROTEIN 5"/>
    <property type="match status" value="1"/>
</dbReference>
<dbReference type="PANTHER" id="PTHR47332">
    <property type="entry name" value="SET DOMAIN-CONTAINING PROTEIN 5"/>
    <property type="match status" value="1"/>
</dbReference>
<dbReference type="Proteomes" id="UP001629113">
    <property type="component" value="Unassembled WGS sequence"/>
</dbReference>
<organism evidence="3 4">
    <name type="scientific">Phlyctema vagabunda</name>
    <dbReference type="NCBI Taxonomy" id="108571"/>
    <lineage>
        <taxon>Eukaryota</taxon>
        <taxon>Fungi</taxon>
        <taxon>Dikarya</taxon>
        <taxon>Ascomycota</taxon>
        <taxon>Pezizomycotina</taxon>
        <taxon>Leotiomycetes</taxon>
        <taxon>Helotiales</taxon>
        <taxon>Dermateaceae</taxon>
        <taxon>Phlyctema</taxon>
    </lineage>
</organism>
<comment type="caution">
    <text evidence="3">The sequence shown here is derived from an EMBL/GenBank/DDBJ whole genome shotgun (WGS) entry which is preliminary data.</text>
</comment>
<feature type="compositionally biased region" description="Basic and acidic residues" evidence="1">
    <location>
        <begin position="10"/>
        <end position="20"/>
    </location>
</feature>
<dbReference type="CDD" id="cd20071">
    <property type="entry name" value="SET_SMYD"/>
    <property type="match status" value="1"/>
</dbReference>
<feature type="region of interest" description="Disordered" evidence="1">
    <location>
        <begin position="1"/>
        <end position="20"/>
    </location>
</feature>
<dbReference type="InterPro" id="IPR046341">
    <property type="entry name" value="SET_dom_sf"/>
</dbReference>